<evidence type="ECO:0000313" key="2">
    <source>
        <dbReference type="Proteomes" id="UP000030451"/>
    </source>
</evidence>
<sequence length="182" mass="20555">MKNTQVDTLSLNQTHASQAVVGCIETLNQGYEFLETLSADDYVYLAQPHVSSSIGEHFRHWLDLFHAIRLEPRRIDYNVRRRGHQVERDINVAKQEISELIEWLFELPTGELHQGVAVETEVLLSQTQVEEVSSTLVRELTFAALHATHHFAMAKVVASIRGVTSDCRFGVAPATATYQRAQ</sequence>
<evidence type="ECO:0008006" key="3">
    <source>
        <dbReference type="Google" id="ProtNLM"/>
    </source>
</evidence>
<dbReference type="EMBL" id="JRWP01000004">
    <property type="protein sequence ID" value="KGY09948.1"/>
    <property type="molecule type" value="Genomic_DNA"/>
</dbReference>
<dbReference type="PROSITE" id="PS51257">
    <property type="entry name" value="PROKAR_LIPOPROTEIN"/>
    <property type="match status" value="1"/>
</dbReference>
<protein>
    <recommendedName>
        <fullName evidence="3">DinB-like domain-containing protein</fullName>
    </recommendedName>
</protein>
<dbReference type="Proteomes" id="UP000030451">
    <property type="component" value="Unassembled WGS sequence"/>
</dbReference>
<gene>
    <name evidence="1" type="ORF">NM06_03260</name>
</gene>
<dbReference type="OrthoDB" id="1162179at2"/>
<proteinExistence type="predicted"/>
<reference evidence="1 2" key="1">
    <citation type="submission" date="2014-10" db="EMBL/GenBank/DDBJ databases">
        <title>Genome sequencing of Vibrio sinaloensis T08.</title>
        <authorList>
            <person name="Chan K.-G."/>
            <person name="Mohamad N.I."/>
        </authorList>
    </citation>
    <scope>NUCLEOTIDE SEQUENCE [LARGE SCALE GENOMIC DNA]</scope>
    <source>
        <strain evidence="1 2">T08</strain>
    </source>
</reference>
<dbReference type="STRING" id="379097.SE23_07245"/>
<name>A0A0A5JPU0_PHOS4</name>
<evidence type="ECO:0000313" key="1">
    <source>
        <dbReference type="EMBL" id="KGY09948.1"/>
    </source>
</evidence>
<dbReference type="RefSeq" id="WP_038135559.1">
    <property type="nucleotide sequence ID" value="NZ_JAVHXF010000123.1"/>
</dbReference>
<dbReference type="PANTHER" id="PTHR39473">
    <property type="match status" value="1"/>
</dbReference>
<accession>A0A0A5JPU0</accession>
<comment type="caution">
    <text evidence="1">The sequence shown here is derived from an EMBL/GenBank/DDBJ whole genome shotgun (WGS) entry which is preliminary data.</text>
</comment>
<dbReference type="PANTHER" id="PTHR39473:SF1">
    <property type="entry name" value="DINB-LIKE DOMAIN-CONTAINING PROTEIN"/>
    <property type="match status" value="1"/>
</dbReference>
<organism evidence="1 2">
    <name type="scientific">Photobacterium sp. (strain ATCC 43367)</name>
    <dbReference type="NCBI Taxonomy" id="379097"/>
    <lineage>
        <taxon>Bacteria</taxon>
        <taxon>Pseudomonadati</taxon>
        <taxon>Pseudomonadota</taxon>
        <taxon>Gammaproteobacteria</taxon>
        <taxon>Vibrionales</taxon>
        <taxon>Vibrionaceae</taxon>
        <taxon>Vibrio</taxon>
        <taxon>Vibrio oreintalis group</taxon>
    </lineage>
</organism>
<dbReference type="AlphaFoldDB" id="A0A0A5JPU0"/>